<evidence type="ECO:0000313" key="1">
    <source>
        <dbReference type="EMBL" id="KAK2552378.1"/>
    </source>
</evidence>
<comment type="caution">
    <text evidence="1">The sequence shown here is derived from an EMBL/GenBank/DDBJ whole genome shotgun (WGS) entry which is preliminary data.</text>
</comment>
<dbReference type="AlphaFoldDB" id="A0AAD9UWC9"/>
<keyword evidence="2" id="KW-1185">Reference proteome</keyword>
<organism evidence="1 2">
    <name type="scientific">Acropora cervicornis</name>
    <name type="common">Staghorn coral</name>
    <dbReference type="NCBI Taxonomy" id="6130"/>
    <lineage>
        <taxon>Eukaryota</taxon>
        <taxon>Metazoa</taxon>
        <taxon>Cnidaria</taxon>
        <taxon>Anthozoa</taxon>
        <taxon>Hexacorallia</taxon>
        <taxon>Scleractinia</taxon>
        <taxon>Astrocoeniina</taxon>
        <taxon>Acroporidae</taxon>
        <taxon>Acropora</taxon>
    </lineage>
</organism>
<reference evidence="1" key="2">
    <citation type="journal article" date="2023" name="Science">
        <title>Genomic signatures of disease resistance in endangered staghorn corals.</title>
        <authorList>
            <person name="Vollmer S.V."/>
            <person name="Selwyn J.D."/>
            <person name="Despard B.A."/>
            <person name="Roesel C.L."/>
        </authorList>
    </citation>
    <scope>NUCLEOTIDE SEQUENCE</scope>
    <source>
        <strain evidence="1">K2</strain>
    </source>
</reference>
<dbReference type="EMBL" id="JARQWQ010000087">
    <property type="protein sequence ID" value="KAK2552378.1"/>
    <property type="molecule type" value="Genomic_DNA"/>
</dbReference>
<accession>A0AAD9UWC9</accession>
<evidence type="ECO:0000313" key="2">
    <source>
        <dbReference type="Proteomes" id="UP001249851"/>
    </source>
</evidence>
<name>A0AAD9UWC9_ACRCE</name>
<reference evidence="1" key="1">
    <citation type="journal article" date="2023" name="G3 (Bethesda)">
        <title>Whole genome assembly and annotation of the endangered Caribbean coral Acropora cervicornis.</title>
        <authorList>
            <person name="Selwyn J.D."/>
            <person name="Vollmer S.V."/>
        </authorList>
    </citation>
    <scope>NUCLEOTIDE SEQUENCE</scope>
    <source>
        <strain evidence="1">K2</strain>
    </source>
</reference>
<dbReference type="Proteomes" id="UP001249851">
    <property type="component" value="Unassembled WGS sequence"/>
</dbReference>
<sequence length="202" mass="23375">MFSLSALPRTIDESQTIPIKLKQRLSYKHPYQFQNVRPRKVLKAAKYLVKTSELFHNELIEVQENWLDNPDTRVMNAKNSSLMLKYIQICLKLLFLNLLNNNYTEQLVTDCNVCEVEERTSGVTDTLLQEPDMTENVKKIITFAPGEGNKPLGIFMDKDSEFLSFPPTIYCGIKLNLIIRTEQHQFITVQYVSGNLEVKIED</sequence>
<proteinExistence type="predicted"/>
<gene>
    <name evidence="1" type="ORF">P5673_026458</name>
</gene>
<protein>
    <submittedName>
        <fullName evidence="1">Uncharacterized protein</fullName>
    </submittedName>
</protein>